<evidence type="ECO:0000259" key="5">
    <source>
        <dbReference type="Pfam" id="PF01494"/>
    </source>
</evidence>
<proteinExistence type="predicted"/>
<evidence type="ECO:0000256" key="4">
    <source>
        <dbReference type="ARBA" id="ARBA00023002"/>
    </source>
</evidence>
<dbReference type="Pfam" id="PF01494">
    <property type="entry name" value="FAD_binding_3"/>
    <property type="match status" value="1"/>
</dbReference>
<organism evidence="6 7">
    <name type="scientific">Allocatelliglobosispora scoriae</name>
    <dbReference type="NCBI Taxonomy" id="643052"/>
    <lineage>
        <taxon>Bacteria</taxon>
        <taxon>Bacillati</taxon>
        <taxon>Actinomycetota</taxon>
        <taxon>Actinomycetes</taxon>
        <taxon>Micromonosporales</taxon>
        <taxon>Micromonosporaceae</taxon>
        <taxon>Allocatelliglobosispora</taxon>
    </lineage>
</organism>
<dbReference type="Gene3D" id="3.50.50.60">
    <property type="entry name" value="FAD/NAD(P)-binding domain"/>
    <property type="match status" value="1"/>
</dbReference>
<comment type="caution">
    <text evidence="6">The sequence shown here is derived from an EMBL/GenBank/DDBJ whole genome shotgun (WGS) entry which is preliminary data.</text>
</comment>
<feature type="domain" description="FAD-binding" evidence="5">
    <location>
        <begin position="5"/>
        <end position="322"/>
    </location>
</feature>
<evidence type="ECO:0000313" key="6">
    <source>
        <dbReference type="EMBL" id="MBB5868949.1"/>
    </source>
</evidence>
<dbReference type="AlphaFoldDB" id="A0A841BP27"/>
<dbReference type="GO" id="GO:0016491">
    <property type="term" value="F:oxidoreductase activity"/>
    <property type="evidence" value="ECO:0007669"/>
    <property type="project" value="UniProtKB-KW"/>
</dbReference>
<dbReference type="EMBL" id="JACHMN010000002">
    <property type="protein sequence ID" value="MBB5868949.1"/>
    <property type="molecule type" value="Genomic_DNA"/>
</dbReference>
<dbReference type="RefSeq" id="WP_184835260.1">
    <property type="nucleotide sequence ID" value="NZ_JACHMN010000002.1"/>
</dbReference>
<dbReference type="SUPFAM" id="SSF51905">
    <property type="entry name" value="FAD/NAD(P)-binding domain"/>
    <property type="match status" value="1"/>
</dbReference>
<dbReference type="InterPro" id="IPR036188">
    <property type="entry name" value="FAD/NAD-bd_sf"/>
</dbReference>
<sequence>MRGTAAIIGGGIGGLATAAALAQHGWAVTVFEKEAAPAGSGTALGMWPSAVQALDPLGIGDRIRQVAVRQTVGAFRRTDGSRICTLSMAKLEKRSGDPMFVISRPTLLGILRDAVDPASLRLSTAIEDPAPLRAEHDVVVAADGIFSHTRTALFGDAHRATYTGFTAWRGCVDDMPTQTFTETWGPGSKFGVSPQEGGRTNWYGTIAAPERSFTPGRELATLRELFGGWAEPIPSVLAATSEDDVLRHDIYTVPELPAFISGNVALIGDAAHAMTPDLGRGACEALIDAVALARCLHEAADVPAGLAAYDGLRRRPAQRLARVSGIASRLVHRRPLWLRDRLLQMSLILPTPS</sequence>
<dbReference type="Proteomes" id="UP000587527">
    <property type="component" value="Unassembled WGS sequence"/>
</dbReference>
<accession>A0A841BP27</accession>
<evidence type="ECO:0000313" key="7">
    <source>
        <dbReference type="Proteomes" id="UP000587527"/>
    </source>
</evidence>
<evidence type="ECO:0000256" key="3">
    <source>
        <dbReference type="ARBA" id="ARBA00022827"/>
    </source>
</evidence>
<evidence type="ECO:0000256" key="2">
    <source>
        <dbReference type="ARBA" id="ARBA00022630"/>
    </source>
</evidence>
<reference evidence="6 7" key="1">
    <citation type="submission" date="2020-08" db="EMBL/GenBank/DDBJ databases">
        <title>Sequencing the genomes of 1000 actinobacteria strains.</title>
        <authorList>
            <person name="Klenk H.-P."/>
        </authorList>
    </citation>
    <scope>NUCLEOTIDE SEQUENCE [LARGE SCALE GENOMIC DNA]</scope>
    <source>
        <strain evidence="6 7">DSM 45362</strain>
    </source>
</reference>
<protein>
    <submittedName>
        <fullName evidence="6">2-polyprenyl-6-methoxyphenol hydroxylase-like FAD-dependent oxidoreductase</fullName>
    </submittedName>
</protein>
<dbReference type="PANTHER" id="PTHR46496">
    <property type="match status" value="1"/>
</dbReference>
<keyword evidence="2" id="KW-0285">Flavoprotein</keyword>
<name>A0A841BP27_9ACTN</name>
<dbReference type="GO" id="GO:0071949">
    <property type="term" value="F:FAD binding"/>
    <property type="evidence" value="ECO:0007669"/>
    <property type="project" value="InterPro"/>
</dbReference>
<keyword evidence="7" id="KW-1185">Reference proteome</keyword>
<evidence type="ECO:0000256" key="1">
    <source>
        <dbReference type="ARBA" id="ARBA00001974"/>
    </source>
</evidence>
<keyword evidence="4" id="KW-0560">Oxidoreductase</keyword>
<dbReference type="PANTHER" id="PTHR46496:SF1">
    <property type="entry name" value="ZEAXANTHIN EPOXIDASE, CHLOROPLASTIC"/>
    <property type="match status" value="1"/>
</dbReference>
<dbReference type="InterPro" id="IPR002938">
    <property type="entry name" value="FAD-bd"/>
</dbReference>
<gene>
    <name evidence="6" type="ORF">F4553_002328</name>
</gene>
<keyword evidence="3" id="KW-0274">FAD</keyword>
<comment type="cofactor">
    <cofactor evidence="1">
        <name>FAD</name>
        <dbReference type="ChEBI" id="CHEBI:57692"/>
    </cofactor>
</comment>
<dbReference type="PRINTS" id="PR00420">
    <property type="entry name" value="RNGMNOXGNASE"/>
</dbReference>